<gene>
    <name evidence="2" type="ORF">A4R26_30940</name>
</gene>
<dbReference type="GO" id="GO:0030151">
    <property type="term" value="F:molybdenum ion binding"/>
    <property type="evidence" value="ECO:0007669"/>
    <property type="project" value="InterPro"/>
</dbReference>
<evidence type="ECO:0000313" key="3">
    <source>
        <dbReference type="Proteomes" id="UP000192276"/>
    </source>
</evidence>
<dbReference type="RefSeq" id="WP_081170191.1">
    <property type="nucleotide sequence ID" value="NZ_LWBP01000229.1"/>
</dbReference>
<dbReference type="SUPFAM" id="SSF50800">
    <property type="entry name" value="PK beta-barrel domain-like"/>
    <property type="match status" value="1"/>
</dbReference>
<dbReference type="Pfam" id="PF03473">
    <property type="entry name" value="MOSC"/>
    <property type="match status" value="1"/>
</dbReference>
<accession>A0A1V9ETU8</accession>
<dbReference type="Pfam" id="PF03476">
    <property type="entry name" value="MOSC_N"/>
    <property type="match status" value="1"/>
</dbReference>
<reference evidence="3" key="1">
    <citation type="submission" date="2016-04" db="EMBL/GenBank/DDBJ databases">
        <authorList>
            <person name="Chen L."/>
            <person name="Zhuang W."/>
            <person name="Wang G."/>
        </authorList>
    </citation>
    <scope>NUCLEOTIDE SEQUENCE [LARGE SCALE GENOMIC DNA]</scope>
    <source>
        <strain evidence="3">208</strain>
    </source>
</reference>
<evidence type="ECO:0000313" key="2">
    <source>
        <dbReference type="EMBL" id="OQP49265.1"/>
    </source>
</evidence>
<feature type="domain" description="MOSC" evidence="1">
    <location>
        <begin position="102"/>
        <end position="265"/>
    </location>
</feature>
<dbReference type="SUPFAM" id="SSF141673">
    <property type="entry name" value="MOSC N-terminal domain-like"/>
    <property type="match status" value="1"/>
</dbReference>
<dbReference type="EMBL" id="LWBP01000229">
    <property type="protein sequence ID" value="OQP49265.1"/>
    <property type="molecule type" value="Genomic_DNA"/>
</dbReference>
<dbReference type="PANTHER" id="PTHR14237">
    <property type="entry name" value="MOLYBDOPTERIN COFACTOR SULFURASE MOSC"/>
    <property type="match status" value="1"/>
</dbReference>
<dbReference type="AlphaFoldDB" id="A0A1V9ETU8"/>
<dbReference type="InterPro" id="IPR005302">
    <property type="entry name" value="MoCF_Sase_C"/>
</dbReference>
<dbReference type="GO" id="GO:0030170">
    <property type="term" value="F:pyridoxal phosphate binding"/>
    <property type="evidence" value="ECO:0007669"/>
    <property type="project" value="InterPro"/>
</dbReference>
<protein>
    <submittedName>
        <fullName evidence="2">Oxidoreductase</fullName>
    </submittedName>
</protein>
<dbReference type="InterPro" id="IPR005303">
    <property type="entry name" value="MOCOS_middle"/>
</dbReference>
<dbReference type="PANTHER" id="PTHR14237:SF19">
    <property type="entry name" value="MITOCHONDRIAL AMIDOXIME REDUCING COMPONENT 1"/>
    <property type="match status" value="1"/>
</dbReference>
<dbReference type="PROSITE" id="PS51340">
    <property type="entry name" value="MOSC"/>
    <property type="match status" value="1"/>
</dbReference>
<dbReference type="STRING" id="550983.A4R26_30940"/>
<dbReference type="Proteomes" id="UP000192276">
    <property type="component" value="Unassembled WGS sequence"/>
</dbReference>
<keyword evidence="3" id="KW-1185">Reference proteome</keyword>
<organism evidence="2 3">
    <name type="scientific">Niastella populi</name>
    <dbReference type="NCBI Taxonomy" id="550983"/>
    <lineage>
        <taxon>Bacteria</taxon>
        <taxon>Pseudomonadati</taxon>
        <taxon>Bacteroidota</taxon>
        <taxon>Chitinophagia</taxon>
        <taxon>Chitinophagales</taxon>
        <taxon>Chitinophagaceae</taxon>
        <taxon>Niastella</taxon>
    </lineage>
</organism>
<dbReference type="InterPro" id="IPR011037">
    <property type="entry name" value="Pyrv_Knase-like_insert_dom_sf"/>
</dbReference>
<name>A0A1V9ETU8_9BACT</name>
<sequence length="275" mass="31201">MLTISELYIYPIKSLGGIALDKASLTERGFEHDRRWMLVDADNHFISQREVNTMALLKVQLTQQGLLITNIGVPGEELHIPFLPTITETEMVTVWSSRCRAQRVSDEADTWFSKQLGIPCKLVYMPDTTRRYVDGRYAHNKEITGFSDGYPLLLIGQASLDDLNNRLETPLPMNRFRPNIVFTGGAAFQEDYLKHFMINGINFFGVKPCARCVITTINQHTAEKAKEPLKTLSTYRMRNKKIYFGQNLLHQGTGVVAIGDAITIHEQQLVEIVPD</sequence>
<dbReference type="GO" id="GO:0003824">
    <property type="term" value="F:catalytic activity"/>
    <property type="evidence" value="ECO:0007669"/>
    <property type="project" value="InterPro"/>
</dbReference>
<proteinExistence type="predicted"/>
<dbReference type="OrthoDB" id="581532at2"/>
<comment type="caution">
    <text evidence="2">The sequence shown here is derived from an EMBL/GenBank/DDBJ whole genome shotgun (WGS) entry which is preliminary data.</text>
</comment>
<evidence type="ECO:0000259" key="1">
    <source>
        <dbReference type="PROSITE" id="PS51340"/>
    </source>
</evidence>